<protein>
    <submittedName>
        <fullName evidence="1">Uncharacterized protein</fullName>
    </submittedName>
</protein>
<proteinExistence type="predicted"/>
<gene>
    <name evidence="1" type="ORF">S03H2_67444</name>
</gene>
<organism evidence="1">
    <name type="scientific">marine sediment metagenome</name>
    <dbReference type="NCBI Taxonomy" id="412755"/>
    <lineage>
        <taxon>unclassified sequences</taxon>
        <taxon>metagenomes</taxon>
        <taxon>ecological metagenomes</taxon>
    </lineage>
</organism>
<evidence type="ECO:0000313" key="1">
    <source>
        <dbReference type="EMBL" id="GAH76506.1"/>
    </source>
</evidence>
<reference evidence="1" key="1">
    <citation type="journal article" date="2014" name="Front. Microbiol.">
        <title>High frequency of phylogenetically diverse reductive dehalogenase-homologous genes in deep subseafloor sedimentary metagenomes.</title>
        <authorList>
            <person name="Kawai M."/>
            <person name="Futagami T."/>
            <person name="Toyoda A."/>
            <person name="Takaki Y."/>
            <person name="Nishi S."/>
            <person name="Hori S."/>
            <person name="Arai W."/>
            <person name="Tsubouchi T."/>
            <person name="Morono Y."/>
            <person name="Uchiyama I."/>
            <person name="Ito T."/>
            <person name="Fujiyama A."/>
            <person name="Inagaki F."/>
            <person name="Takami H."/>
        </authorList>
    </citation>
    <scope>NUCLEOTIDE SEQUENCE</scope>
    <source>
        <strain evidence="1">Expedition CK06-06</strain>
    </source>
</reference>
<dbReference type="AlphaFoldDB" id="X1I299"/>
<name>X1I299_9ZZZZ</name>
<comment type="caution">
    <text evidence="1">The sequence shown here is derived from an EMBL/GenBank/DDBJ whole genome shotgun (WGS) entry which is preliminary data.</text>
</comment>
<dbReference type="EMBL" id="BARU01044160">
    <property type="protein sequence ID" value="GAH76506.1"/>
    <property type="molecule type" value="Genomic_DNA"/>
</dbReference>
<feature type="non-terminal residue" evidence="1">
    <location>
        <position position="177"/>
    </location>
</feature>
<sequence length="177" mass="20051">GTEILLSEPAKYYWAYNKDNPNNPNLYASEYTIGVWADGKDGEPFLYQIIQQTDRPYNPESVNMTAEIDGVSYNITNGIDSGTGNLTLSNLNFSPNNENFQIPISNGLLIELSFNLSYNLHLKDLFYSESSVVIQEGIDNSWAINPEITRFSDNYSVEFSFPKSWYNLTFNRNGANV</sequence>
<feature type="non-terminal residue" evidence="1">
    <location>
        <position position="1"/>
    </location>
</feature>
<accession>X1I299</accession>